<evidence type="ECO:0000313" key="2">
    <source>
        <dbReference type="EMBL" id="SSC12427.1"/>
    </source>
</evidence>
<accession>A0A7Z7LED5</accession>
<sequence>MTKLGIIRGIEPAIENKLKAIGIVSVESLLEACATKKARTELTKKTGIPEEKILTWSNHADLIRIRGVGGKYSKLLEAVGVDTVPELSKRNPENLYLKMIEVNEKEKLVEALPAKKQIIKWVEQAKKLPRVLQY</sequence>
<keyword evidence="3" id="KW-1185">Reference proteome</keyword>
<evidence type="ECO:0000313" key="3">
    <source>
        <dbReference type="Proteomes" id="UP000250796"/>
    </source>
</evidence>
<dbReference type="InterPro" id="IPR025567">
    <property type="entry name" value="DUF4332"/>
</dbReference>
<dbReference type="AlphaFoldDB" id="A0A7Z7LED5"/>
<dbReference type="Gene3D" id="1.10.150.20">
    <property type="entry name" value="5' to 3' exonuclease, C-terminal subdomain"/>
    <property type="match status" value="1"/>
</dbReference>
<evidence type="ECO:0000259" key="1">
    <source>
        <dbReference type="Pfam" id="PF14229"/>
    </source>
</evidence>
<protein>
    <recommendedName>
        <fullName evidence="1">DUF4332 domain-containing protein</fullName>
    </recommendedName>
</protein>
<gene>
    <name evidence="2" type="ORF">MESINF_0978</name>
</gene>
<dbReference type="RefSeq" id="WP_169698752.1">
    <property type="nucleotide sequence ID" value="NZ_LS974202.1"/>
</dbReference>
<name>A0A7Z7LED5_9BACT</name>
<dbReference type="KEGG" id="minf:MESINF_0978"/>
<organism evidence="2 3">
    <name type="scientific">Mesotoga infera</name>
    <dbReference type="NCBI Taxonomy" id="1236046"/>
    <lineage>
        <taxon>Bacteria</taxon>
        <taxon>Thermotogati</taxon>
        <taxon>Thermotogota</taxon>
        <taxon>Thermotogae</taxon>
        <taxon>Kosmotogales</taxon>
        <taxon>Kosmotogaceae</taxon>
        <taxon>Mesotoga</taxon>
    </lineage>
</organism>
<proteinExistence type="predicted"/>
<reference evidence="2 3" key="1">
    <citation type="submission" date="2017-01" db="EMBL/GenBank/DDBJ databases">
        <authorList>
            <person name="Erauso G."/>
        </authorList>
    </citation>
    <scope>NUCLEOTIDE SEQUENCE [LARGE SCALE GENOMIC DNA]</scope>
    <source>
        <strain evidence="2">MESINF1</strain>
    </source>
</reference>
<feature type="domain" description="DUF4332" evidence="1">
    <location>
        <begin position="9"/>
        <end position="128"/>
    </location>
</feature>
<dbReference type="Pfam" id="PF14229">
    <property type="entry name" value="DUF4332"/>
    <property type="match status" value="1"/>
</dbReference>
<dbReference type="Proteomes" id="UP000250796">
    <property type="component" value="Chromosome MESINF"/>
</dbReference>
<dbReference type="EMBL" id="LS974202">
    <property type="protein sequence ID" value="SSC12427.1"/>
    <property type="molecule type" value="Genomic_DNA"/>
</dbReference>